<evidence type="ECO:0000256" key="3">
    <source>
        <dbReference type="ARBA" id="ARBA00023125"/>
    </source>
</evidence>
<protein>
    <recommendedName>
        <fullName evidence="5">Core-binding (CB) domain-containing protein</fullName>
    </recommendedName>
</protein>
<proteinExistence type="inferred from homology"/>
<evidence type="ECO:0000259" key="5">
    <source>
        <dbReference type="PROSITE" id="PS51900"/>
    </source>
</evidence>
<evidence type="ECO:0000256" key="1">
    <source>
        <dbReference type="ARBA" id="ARBA00008857"/>
    </source>
</evidence>
<dbReference type="PANTHER" id="PTHR30629">
    <property type="entry name" value="PROPHAGE INTEGRASE"/>
    <property type="match status" value="1"/>
</dbReference>
<dbReference type="Gene3D" id="1.10.150.130">
    <property type="match status" value="1"/>
</dbReference>
<dbReference type="PANTHER" id="PTHR30629:SF2">
    <property type="entry name" value="PROPHAGE INTEGRASE INTS-RELATED"/>
    <property type="match status" value="1"/>
</dbReference>
<dbReference type="InterPro" id="IPR010998">
    <property type="entry name" value="Integrase_recombinase_N"/>
</dbReference>
<dbReference type="InterPro" id="IPR004107">
    <property type="entry name" value="Integrase_SAM-like_N"/>
</dbReference>
<evidence type="ECO:0000256" key="2">
    <source>
        <dbReference type="ARBA" id="ARBA00022908"/>
    </source>
</evidence>
<dbReference type="AlphaFoldDB" id="A0A6J4QC79"/>
<reference evidence="6" key="1">
    <citation type="submission" date="2020-02" db="EMBL/GenBank/DDBJ databases">
        <authorList>
            <person name="Meier V. D."/>
        </authorList>
    </citation>
    <scope>NUCLEOTIDE SEQUENCE</scope>
    <source>
        <strain evidence="6">AVDCRST_MAG01</strain>
    </source>
</reference>
<sequence>MASTFSCITRRKDGLYMARYTVQTATGTKRKTIYGKEREEVAEKLVEALSNRNKGLVFDAGSQTVGEYMERWLQTSAKGSVQESTYESYRNQVGRYVVPAIGRVKLKRLSAMQIQGMYRAMLDRGLSPRTVQYTHAVLHRALGQAVRWGLIPRNVSEDVDRPRLRREEIRPLNRYQARNLLKAAGESGDRFEAIYVLALHTGVRPGELLG</sequence>
<dbReference type="InterPro" id="IPR044068">
    <property type="entry name" value="CB"/>
</dbReference>
<evidence type="ECO:0000256" key="4">
    <source>
        <dbReference type="PROSITE-ProRule" id="PRU01248"/>
    </source>
</evidence>
<keyword evidence="2" id="KW-0229">DNA integration</keyword>
<organism evidence="6">
    <name type="scientific">uncultured Rubrobacteraceae bacterium</name>
    <dbReference type="NCBI Taxonomy" id="349277"/>
    <lineage>
        <taxon>Bacteria</taxon>
        <taxon>Bacillati</taxon>
        <taxon>Actinomycetota</taxon>
        <taxon>Rubrobacteria</taxon>
        <taxon>Rubrobacterales</taxon>
        <taxon>Rubrobacteraceae</taxon>
        <taxon>environmental samples</taxon>
    </lineage>
</organism>
<accession>A0A6J4QC79</accession>
<dbReference type="GO" id="GO:0015074">
    <property type="term" value="P:DNA integration"/>
    <property type="evidence" value="ECO:0007669"/>
    <property type="project" value="UniProtKB-KW"/>
</dbReference>
<dbReference type="GO" id="GO:0003677">
    <property type="term" value="F:DNA binding"/>
    <property type="evidence" value="ECO:0007669"/>
    <property type="project" value="UniProtKB-UniRule"/>
</dbReference>
<name>A0A6J4QC79_9ACTN</name>
<comment type="similarity">
    <text evidence="1">Belongs to the 'phage' integrase family.</text>
</comment>
<feature type="domain" description="Core-binding (CB)" evidence="5">
    <location>
        <begin position="63"/>
        <end position="146"/>
    </location>
</feature>
<dbReference type="SUPFAM" id="SSF56349">
    <property type="entry name" value="DNA breaking-rejoining enzymes"/>
    <property type="match status" value="1"/>
</dbReference>
<dbReference type="Pfam" id="PF14659">
    <property type="entry name" value="Phage_int_SAM_3"/>
    <property type="match status" value="1"/>
</dbReference>
<dbReference type="EMBL" id="CADCUW010000432">
    <property type="protein sequence ID" value="CAA9436575.1"/>
    <property type="molecule type" value="Genomic_DNA"/>
</dbReference>
<dbReference type="PROSITE" id="PS51900">
    <property type="entry name" value="CB"/>
    <property type="match status" value="1"/>
</dbReference>
<gene>
    <name evidence="6" type="ORF">AVDCRST_MAG01-01-3316</name>
</gene>
<keyword evidence="3 4" id="KW-0238">DNA-binding</keyword>
<dbReference type="InterPro" id="IPR050808">
    <property type="entry name" value="Phage_Integrase"/>
</dbReference>
<dbReference type="InterPro" id="IPR011010">
    <property type="entry name" value="DNA_brk_join_enz"/>
</dbReference>
<evidence type="ECO:0000313" key="6">
    <source>
        <dbReference type="EMBL" id="CAA9436575.1"/>
    </source>
</evidence>